<proteinExistence type="predicted"/>
<organism evidence="2">
    <name type="scientific">Myoviridae sp. ctagO6</name>
    <dbReference type="NCBI Taxonomy" id="2826667"/>
    <lineage>
        <taxon>Viruses</taxon>
        <taxon>Duplodnaviria</taxon>
        <taxon>Heunggongvirae</taxon>
        <taxon>Uroviricota</taxon>
        <taxon>Caudoviricetes</taxon>
    </lineage>
</organism>
<protein>
    <submittedName>
        <fullName evidence="2">Uncharacterized protein</fullName>
    </submittedName>
</protein>
<sequence length="199" mass="21939">MPSALDLAGQKFGKLTVVKRLGKNSRGHYIWRCRCDCGNYVDAVGYAVKNGSWQSCGKCGKRQVERAADISGQVVGDYMAVERVGTYGTSAMWKCVCTTCGSEKEQGAYQFRIGKRASCPSCTAGMTRGEVIARLAKIKREQGNEAGKPKTPTPEKPQKRPTLEEINATARAHHMTYGKYMAAYEGYIAQHGELPEWEE</sequence>
<dbReference type="EMBL" id="BK015215">
    <property type="protein sequence ID" value="DAD96325.1"/>
    <property type="molecule type" value="Genomic_DNA"/>
</dbReference>
<accession>A0A8S5NNE7</accession>
<name>A0A8S5NNE7_9CAUD</name>
<reference evidence="2" key="1">
    <citation type="journal article" date="2021" name="Proc. Natl. Acad. Sci. U.S.A.">
        <title>A Catalog of Tens of Thousands of Viruses from Human Metagenomes Reveals Hidden Associations with Chronic Diseases.</title>
        <authorList>
            <person name="Tisza M.J."/>
            <person name="Buck C.B."/>
        </authorList>
    </citation>
    <scope>NUCLEOTIDE SEQUENCE</scope>
    <source>
        <strain evidence="2">CtagO6</strain>
    </source>
</reference>
<evidence type="ECO:0000256" key="1">
    <source>
        <dbReference type="SAM" id="MobiDB-lite"/>
    </source>
</evidence>
<evidence type="ECO:0000313" key="2">
    <source>
        <dbReference type="EMBL" id="DAD96325.1"/>
    </source>
</evidence>
<feature type="region of interest" description="Disordered" evidence="1">
    <location>
        <begin position="140"/>
        <end position="163"/>
    </location>
</feature>